<feature type="region of interest" description="Disordered" evidence="1">
    <location>
        <begin position="1"/>
        <end position="51"/>
    </location>
</feature>
<dbReference type="RefSeq" id="WP_185297104.1">
    <property type="nucleotide sequence ID" value="NZ_CP045702.1"/>
</dbReference>
<sequence>MSTANPDPDPRNVPDPDPRNTPGLEPGGGVPVGDTPPAESSMSGAGPWNEPPRGWAKGPLFAILALAVVVAAFFLVYAILI</sequence>
<dbReference type="KEGG" id="sfiy:F0344_01950"/>
<gene>
    <name evidence="3" type="ORF">F0344_01950</name>
</gene>
<organism evidence="3 4">
    <name type="scientific">Streptomyces finlayi</name>
    <dbReference type="NCBI Taxonomy" id="67296"/>
    <lineage>
        <taxon>Bacteria</taxon>
        <taxon>Bacillati</taxon>
        <taxon>Actinomycetota</taxon>
        <taxon>Actinomycetes</taxon>
        <taxon>Kitasatosporales</taxon>
        <taxon>Streptomycetaceae</taxon>
        <taxon>Streptomyces</taxon>
    </lineage>
</organism>
<dbReference type="Proteomes" id="UP000515307">
    <property type="component" value="Chromosome"/>
</dbReference>
<dbReference type="AlphaFoldDB" id="A0A7G7BDX1"/>
<evidence type="ECO:0000313" key="4">
    <source>
        <dbReference type="Proteomes" id="UP000515307"/>
    </source>
</evidence>
<dbReference type="EMBL" id="CP045702">
    <property type="protein sequence ID" value="QNE73536.1"/>
    <property type="molecule type" value="Genomic_DNA"/>
</dbReference>
<feature type="transmembrane region" description="Helical" evidence="2">
    <location>
        <begin position="60"/>
        <end position="80"/>
    </location>
</feature>
<keyword evidence="2" id="KW-0812">Transmembrane</keyword>
<dbReference type="InterPro" id="IPR045512">
    <property type="entry name" value="DUF6480"/>
</dbReference>
<evidence type="ECO:0000256" key="2">
    <source>
        <dbReference type="SAM" id="Phobius"/>
    </source>
</evidence>
<keyword evidence="4" id="KW-1185">Reference proteome</keyword>
<name>A0A7G7BDX1_9ACTN</name>
<keyword evidence="2" id="KW-1133">Transmembrane helix</keyword>
<protein>
    <submittedName>
        <fullName evidence="3">Uncharacterized protein</fullName>
    </submittedName>
</protein>
<evidence type="ECO:0000256" key="1">
    <source>
        <dbReference type="SAM" id="MobiDB-lite"/>
    </source>
</evidence>
<accession>A0A7G7BDX1</accession>
<feature type="compositionally biased region" description="Basic and acidic residues" evidence="1">
    <location>
        <begin position="8"/>
        <end position="18"/>
    </location>
</feature>
<evidence type="ECO:0000313" key="3">
    <source>
        <dbReference type="EMBL" id="QNE73536.1"/>
    </source>
</evidence>
<reference evidence="4" key="1">
    <citation type="submission" date="2019-10" db="EMBL/GenBank/DDBJ databases">
        <title>Antimicrobial potential of Antarctic Bacteria.</title>
        <authorList>
            <person name="Benaud N."/>
            <person name="Edwards R.J."/>
            <person name="Ferrari B.C."/>
        </authorList>
    </citation>
    <scope>NUCLEOTIDE SEQUENCE [LARGE SCALE GENOMIC DNA]</scope>
    <source>
        <strain evidence="4">NBSH44</strain>
    </source>
</reference>
<dbReference type="Pfam" id="PF20088">
    <property type="entry name" value="DUF6480"/>
    <property type="match status" value="1"/>
</dbReference>
<keyword evidence="2" id="KW-0472">Membrane</keyword>
<proteinExistence type="predicted"/>